<dbReference type="GO" id="GO:0003796">
    <property type="term" value="F:lysozyme activity"/>
    <property type="evidence" value="ECO:0007669"/>
    <property type="project" value="InterPro"/>
</dbReference>
<dbReference type="InterPro" id="IPR017853">
    <property type="entry name" value="GH"/>
</dbReference>
<dbReference type="Gene3D" id="3.20.20.80">
    <property type="entry name" value="Glycosidases"/>
    <property type="match status" value="1"/>
</dbReference>
<dbReference type="AlphaFoldDB" id="A0A060C6Y6"/>
<dbReference type="InterPro" id="IPR002053">
    <property type="entry name" value="Glyco_hydro_25"/>
</dbReference>
<protein>
    <submittedName>
        <fullName evidence="2">Glyco_hydro_25</fullName>
    </submittedName>
</protein>
<dbReference type="Pfam" id="PF01183">
    <property type="entry name" value="Glyco_hydro_25"/>
    <property type="match status" value="1"/>
</dbReference>
<reference evidence="2" key="1">
    <citation type="journal article" date="2013" name="Environ. Microbiol.">
        <title>Seasonally variable intestinal metagenomes of the red palm weevil (Rhynchophorus ferrugineus).</title>
        <authorList>
            <person name="Jia S."/>
            <person name="Zhang X."/>
            <person name="Zhang G."/>
            <person name="Yin A."/>
            <person name="Zhang S."/>
            <person name="Li F."/>
            <person name="Wang L."/>
            <person name="Zhao D."/>
            <person name="Yun Q."/>
            <person name="Tala"/>
            <person name="Wang J."/>
            <person name="Sun G."/>
            <person name="Baabdullah M."/>
            <person name="Yu X."/>
            <person name="Hu S."/>
            <person name="Al-Mssallem I.S."/>
            <person name="Yu J."/>
        </authorList>
    </citation>
    <scope>NUCLEOTIDE SEQUENCE</scope>
</reference>
<dbReference type="GO" id="GO:0016998">
    <property type="term" value="P:cell wall macromolecule catabolic process"/>
    <property type="evidence" value="ECO:0007669"/>
    <property type="project" value="InterPro"/>
</dbReference>
<dbReference type="PROSITE" id="PS51904">
    <property type="entry name" value="GLYCOSYL_HYDROL_F25_2"/>
    <property type="match status" value="1"/>
</dbReference>
<evidence type="ECO:0000313" key="2">
    <source>
        <dbReference type="EMBL" id="AIA92383.1"/>
    </source>
</evidence>
<comment type="similarity">
    <text evidence="1">Belongs to the glycosyl hydrolase 25 family.</text>
</comment>
<sequence>MTQNDYNELKSLGVTTVIVKISEGTTYANPDASQQIKFAQNAGLKVAVYHYIHFSNQSGAVSEANH</sequence>
<accession>A0A060C6Y6</accession>
<evidence type="ECO:0000256" key="1">
    <source>
        <dbReference type="ARBA" id="ARBA00010646"/>
    </source>
</evidence>
<feature type="non-terminal residue" evidence="2">
    <location>
        <position position="66"/>
    </location>
</feature>
<name>A0A060C6Y6_9LACO</name>
<dbReference type="EMBL" id="KF125060">
    <property type="protein sequence ID" value="AIA92383.1"/>
    <property type="molecule type" value="Genomic_DNA"/>
</dbReference>
<dbReference type="SUPFAM" id="SSF51445">
    <property type="entry name" value="(Trans)glycosidases"/>
    <property type="match status" value="1"/>
</dbReference>
<organism evidence="2">
    <name type="scientific">uncultured Lactobacillus sp</name>
    <dbReference type="NCBI Taxonomy" id="153152"/>
    <lineage>
        <taxon>Bacteria</taxon>
        <taxon>Bacillati</taxon>
        <taxon>Bacillota</taxon>
        <taxon>Bacilli</taxon>
        <taxon>Lactobacillales</taxon>
        <taxon>Lactobacillaceae</taxon>
        <taxon>Lactobacillus</taxon>
        <taxon>environmental samples</taxon>
    </lineage>
</organism>
<dbReference type="GO" id="GO:0009253">
    <property type="term" value="P:peptidoglycan catabolic process"/>
    <property type="evidence" value="ECO:0007669"/>
    <property type="project" value="InterPro"/>
</dbReference>
<proteinExistence type="inferred from homology"/>